<accession>A0ABV5N0L9</accession>
<sequence>MMCYDCTEEGRTDTVGIGICARCGLFTCRDHAQIVREQVEQFTGLARPAGRPSVRRAVCTTCRVAETTH</sequence>
<evidence type="ECO:0000313" key="1">
    <source>
        <dbReference type="EMBL" id="MFB9463815.1"/>
    </source>
</evidence>
<comment type="caution">
    <text evidence="1">The sequence shown here is derived from an EMBL/GenBank/DDBJ whole genome shotgun (WGS) entry which is preliminary data.</text>
</comment>
<protein>
    <submittedName>
        <fullName evidence="1">DUF2180 family protein</fullName>
    </submittedName>
</protein>
<organism evidence="1 2">
    <name type="scientific">Streptomyces cinereospinus</name>
    <dbReference type="NCBI Taxonomy" id="285561"/>
    <lineage>
        <taxon>Bacteria</taxon>
        <taxon>Bacillati</taxon>
        <taxon>Actinomycetota</taxon>
        <taxon>Actinomycetes</taxon>
        <taxon>Kitasatosporales</taxon>
        <taxon>Streptomycetaceae</taxon>
        <taxon>Streptomyces</taxon>
    </lineage>
</organism>
<reference evidence="1 2" key="1">
    <citation type="submission" date="2024-09" db="EMBL/GenBank/DDBJ databases">
        <authorList>
            <person name="Sun Q."/>
            <person name="Mori K."/>
        </authorList>
    </citation>
    <scope>NUCLEOTIDE SEQUENCE [LARGE SCALE GENOMIC DNA]</scope>
    <source>
        <strain evidence="1 2">JCM 6917</strain>
    </source>
</reference>
<dbReference type="Proteomes" id="UP001589709">
    <property type="component" value="Unassembled WGS sequence"/>
</dbReference>
<name>A0ABV5N0L9_9ACTN</name>
<keyword evidence="2" id="KW-1185">Reference proteome</keyword>
<dbReference type="EMBL" id="JBHMCY010000022">
    <property type="protein sequence ID" value="MFB9463815.1"/>
    <property type="molecule type" value="Genomic_DNA"/>
</dbReference>
<gene>
    <name evidence="1" type="ORF">ACFF45_14140</name>
</gene>
<dbReference type="Pfam" id="PF09947">
    <property type="entry name" value="DUF2180"/>
    <property type="match status" value="1"/>
</dbReference>
<dbReference type="RefSeq" id="WP_381346209.1">
    <property type="nucleotide sequence ID" value="NZ_JBHMCY010000022.1"/>
</dbReference>
<evidence type="ECO:0000313" key="2">
    <source>
        <dbReference type="Proteomes" id="UP001589709"/>
    </source>
</evidence>
<dbReference type="InterPro" id="IPR017211">
    <property type="entry name" value="UCP037465_Znf"/>
</dbReference>
<proteinExistence type="predicted"/>